<evidence type="ECO:0000313" key="2">
    <source>
        <dbReference type="Proteomes" id="UP000030554"/>
    </source>
</evidence>
<accession>A0A0A2ZY44</accession>
<evidence type="ECO:0000313" key="1">
    <source>
        <dbReference type="EMBL" id="KGQ59705.1"/>
    </source>
</evidence>
<gene>
    <name evidence="1" type="ORF">IO48_10760</name>
</gene>
<dbReference type="RefSeq" id="WP_039164466.1">
    <property type="nucleotide sequence ID" value="NZ_JPJQ01000054.1"/>
</dbReference>
<organism evidence="1 2">
    <name type="scientific">Gallibacterium anatis 4895</name>
    <dbReference type="NCBI Taxonomy" id="1396510"/>
    <lineage>
        <taxon>Bacteria</taxon>
        <taxon>Pseudomonadati</taxon>
        <taxon>Pseudomonadota</taxon>
        <taxon>Gammaproteobacteria</taxon>
        <taxon>Pasteurellales</taxon>
        <taxon>Pasteurellaceae</taxon>
        <taxon>Gallibacterium</taxon>
    </lineage>
</organism>
<dbReference type="Proteomes" id="UP000030554">
    <property type="component" value="Unassembled WGS sequence"/>
</dbReference>
<proteinExistence type="predicted"/>
<name>A0A0A2ZY44_9PAST</name>
<reference evidence="1 2" key="1">
    <citation type="submission" date="2014-07" db="EMBL/GenBank/DDBJ databases">
        <title>Chaperone-usher fimbriae in a diverse selection of Gallibacterium genomes.</title>
        <authorList>
            <person name="Kudirkiene E."/>
            <person name="Bager R.J."/>
            <person name="Johnson T.J."/>
            <person name="Bojesen A.M."/>
        </authorList>
    </citation>
    <scope>NUCLEOTIDE SEQUENCE [LARGE SCALE GENOMIC DNA]</scope>
    <source>
        <strain evidence="1 2">4895</strain>
    </source>
</reference>
<dbReference type="EMBL" id="JPJQ01000054">
    <property type="protein sequence ID" value="KGQ59705.1"/>
    <property type="molecule type" value="Genomic_DNA"/>
</dbReference>
<evidence type="ECO:0008006" key="3">
    <source>
        <dbReference type="Google" id="ProtNLM"/>
    </source>
</evidence>
<sequence length="133" mass="15308">MNEPDFTRAVHKRLPDTIWAWKICDPYMGGIPDAYYRHRKTGGALWIEYKYIKSLPKRDNTMIVPNLSELQLRLLTETVDSGQKAVVIIGFGSKGVILEKSQWTTGVSKSDFERRLLSYQELAKEIETRCSVL</sequence>
<comment type="caution">
    <text evidence="1">The sequence shown here is derived from an EMBL/GenBank/DDBJ whole genome shotgun (WGS) entry which is preliminary data.</text>
</comment>
<dbReference type="AlphaFoldDB" id="A0A0A2ZY44"/>
<protein>
    <recommendedName>
        <fullName evidence="3">VRR-NUC domain-containing protein</fullName>
    </recommendedName>
</protein>